<dbReference type="CDD" id="cd00303">
    <property type="entry name" value="retropepsin_like"/>
    <property type="match status" value="1"/>
</dbReference>
<dbReference type="RefSeq" id="XP_016706988.1">
    <property type="nucleotide sequence ID" value="XM_016851499.1"/>
</dbReference>
<dbReference type="Pfam" id="PF08284">
    <property type="entry name" value="RVP_2"/>
    <property type="match status" value="1"/>
</dbReference>
<sequence>MRRRDGSDDADVITGTFFVHSVLYYGLIDIGYTNSYIASDVSINLSLTAENIAREFSVISPLGQSIRVDRVYKWVPLELQGIVFQANLMELPFSEFDLILGMDLLIAYRVSLNCETKKVTLRLNENDEVVMVGDISTVREFPDVFPEELPGVPPDREVEFGIDLLPGNAPVSNAPYRMTSKELAELKVQLQELIDKGFIRPSVSP</sequence>
<dbReference type="Gene3D" id="2.40.70.10">
    <property type="entry name" value="Acid Proteases"/>
    <property type="match status" value="1"/>
</dbReference>
<reference evidence="2" key="2">
    <citation type="submission" date="2025-08" db="UniProtKB">
        <authorList>
            <consortium name="RefSeq"/>
        </authorList>
    </citation>
    <scope>IDENTIFICATION</scope>
</reference>
<dbReference type="InterPro" id="IPR021109">
    <property type="entry name" value="Peptidase_aspartic_dom_sf"/>
</dbReference>
<dbReference type="SUPFAM" id="SSF56672">
    <property type="entry name" value="DNA/RNA polymerases"/>
    <property type="match status" value="1"/>
</dbReference>
<dbReference type="Gene3D" id="3.10.10.10">
    <property type="entry name" value="HIV Type 1 Reverse Transcriptase, subunit A, domain 1"/>
    <property type="match status" value="1"/>
</dbReference>
<evidence type="ECO:0000313" key="1">
    <source>
        <dbReference type="Proteomes" id="UP000818029"/>
    </source>
</evidence>
<dbReference type="InterPro" id="IPR043502">
    <property type="entry name" value="DNA/RNA_pol_sf"/>
</dbReference>
<dbReference type="PaxDb" id="3635-A0A1U8L0U6"/>
<name>A0A1U8L0U6_GOSHI</name>
<proteinExistence type="predicted"/>
<dbReference type="PANTHER" id="PTHR15503:SF45">
    <property type="entry name" value="RNA-DIRECTED DNA POLYMERASE HOMOLOG"/>
    <property type="match status" value="1"/>
</dbReference>
<dbReference type="GeneID" id="107921673"/>
<dbReference type="PANTHER" id="PTHR15503">
    <property type="entry name" value="LDOC1 RELATED"/>
    <property type="match status" value="1"/>
</dbReference>
<dbReference type="STRING" id="3635.A0A1U8L0U6"/>
<dbReference type="InterPro" id="IPR032567">
    <property type="entry name" value="RTL1-rel"/>
</dbReference>
<dbReference type="SUPFAM" id="SSF50630">
    <property type="entry name" value="Acid proteases"/>
    <property type="match status" value="1"/>
</dbReference>
<dbReference type="Proteomes" id="UP000818029">
    <property type="component" value="Chromosome D01"/>
</dbReference>
<gene>
    <name evidence="2" type="primary">LOC107921673</name>
</gene>
<reference evidence="1" key="1">
    <citation type="journal article" date="2020" name="Nat. Genet.">
        <title>Genomic diversifications of five Gossypium allopolyploid species and their impact on cotton improvement.</title>
        <authorList>
            <person name="Chen Z.J."/>
            <person name="Sreedasyam A."/>
            <person name="Ando A."/>
            <person name="Song Q."/>
            <person name="De Santiago L.M."/>
            <person name="Hulse-Kemp A.M."/>
            <person name="Ding M."/>
            <person name="Ye W."/>
            <person name="Kirkbride R.C."/>
            <person name="Jenkins J."/>
            <person name="Plott C."/>
            <person name="Lovell J."/>
            <person name="Lin Y.M."/>
            <person name="Vaughn R."/>
            <person name="Liu B."/>
            <person name="Simpson S."/>
            <person name="Scheffler B.E."/>
            <person name="Wen L."/>
            <person name="Saski C.A."/>
            <person name="Grover C.E."/>
            <person name="Hu G."/>
            <person name="Conover J.L."/>
            <person name="Carlson J.W."/>
            <person name="Shu S."/>
            <person name="Boston L.B."/>
            <person name="Williams M."/>
            <person name="Peterson D.G."/>
            <person name="McGee K."/>
            <person name="Jones D.C."/>
            <person name="Wendel J.F."/>
            <person name="Stelly D.M."/>
            <person name="Grimwood J."/>
            <person name="Schmutz J."/>
        </authorList>
    </citation>
    <scope>NUCLEOTIDE SEQUENCE [LARGE SCALE GENOMIC DNA]</scope>
    <source>
        <strain evidence="1">cv. TM-1</strain>
    </source>
</reference>
<accession>A0A1U8L0U6</accession>
<dbReference type="KEGG" id="ghi:107921673"/>
<organism evidence="1 2">
    <name type="scientific">Gossypium hirsutum</name>
    <name type="common">Upland cotton</name>
    <name type="synonym">Gossypium mexicanum</name>
    <dbReference type="NCBI Taxonomy" id="3635"/>
    <lineage>
        <taxon>Eukaryota</taxon>
        <taxon>Viridiplantae</taxon>
        <taxon>Streptophyta</taxon>
        <taxon>Embryophyta</taxon>
        <taxon>Tracheophyta</taxon>
        <taxon>Spermatophyta</taxon>
        <taxon>Magnoliopsida</taxon>
        <taxon>eudicotyledons</taxon>
        <taxon>Gunneridae</taxon>
        <taxon>Pentapetalae</taxon>
        <taxon>rosids</taxon>
        <taxon>malvids</taxon>
        <taxon>Malvales</taxon>
        <taxon>Malvaceae</taxon>
        <taxon>Malvoideae</taxon>
        <taxon>Gossypium</taxon>
    </lineage>
</organism>
<protein>
    <submittedName>
        <fullName evidence="2">Uncharacterized protein</fullName>
    </submittedName>
</protein>
<evidence type="ECO:0000313" key="2">
    <source>
        <dbReference type="RefSeq" id="XP_016706988.1"/>
    </source>
</evidence>
<dbReference type="AlphaFoldDB" id="A0A1U8L0U6"/>
<keyword evidence="1" id="KW-1185">Reference proteome</keyword>